<keyword evidence="3" id="KW-0472">Membrane</keyword>
<dbReference type="AlphaFoldDB" id="A0A7W9TVH0"/>
<dbReference type="RefSeq" id="WP_183724003.1">
    <property type="nucleotide sequence ID" value="NZ_JACHBW010000005.1"/>
</dbReference>
<dbReference type="InterPro" id="IPR058581">
    <property type="entry name" value="TM_HPP"/>
</dbReference>
<feature type="transmembrane region" description="Helical" evidence="3">
    <location>
        <begin position="30"/>
        <end position="47"/>
    </location>
</feature>
<dbReference type="InterPro" id="IPR000644">
    <property type="entry name" value="CBS_dom"/>
</dbReference>
<feature type="compositionally biased region" description="Low complexity" evidence="2">
    <location>
        <begin position="178"/>
        <end position="190"/>
    </location>
</feature>
<organism evidence="5 6">
    <name type="scientific">Paraburkholderia bannensis</name>
    <dbReference type="NCBI Taxonomy" id="765414"/>
    <lineage>
        <taxon>Bacteria</taxon>
        <taxon>Pseudomonadati</taxon>
        <taxon>Pseudomonadota</taxon>
        <taxon>Betaproteobacteria</taxon>
        <taxon>Burkholderiales</taxon>
        <taxon>Burkholderiaceae</taxon>
        <taxon>Paraburkholderia</taxon>
    </lineage>
</organism>
<evidence type="ECO:0000313" key="6">
    <source>
        <dbReference type="Proteomes" id="UP000571554"/>
    </source>
</evidence>
<sequence>MTRLSLYHWLARFAPAPVTLRWRERLRSGVGALLGIALTGALSHWLLGNASTIAWLIAPMGASAVLLFGVPASPLAQPWSIIGGNLVSAVVGVTCALFIHDPVIAAAVAVGVAICAMFTLRCVHPPSGAVALTAVLGGPAVHALGYEFVLEPVLLQSCVLLGGALVYHKATGHRYPHAAHAVQPPHATQATQPNPSGPPAPAAGSFTRADLEAALRERNELIDVATDDLEALLREAEIRAYARSFGVLNCADVMSRDVVSITPATTVNEARALLRRHDVKALPVVDAQGLVKGIVTRADLADANDAAPVVTLMTTHVRTLSAATPIVELLALFAGRGHHHVPVVDGERRLAGIITQADLISGLYRQTRPLQKQSA</sequence>
<evidence type="ECO:0000256" key="1">
    <source>
        <dbReference type="PROSITE-ProRule" id="PRU00703"/>
    </source>
</evidence>
<reference evidence="5 6" key="1">
    <citation type="submission" date="2020-08" db="EMBL/GenBank/DDBJ databases">
        <title>Above-ground endophytic microbial communities from plants in different locations in the United States.</title>
        <authorList>
            <person name="Frank C."/>
        </authorList>
    </citation>
    <scope>NUCLEOTIDE SEQUENCE [LARGE SCALE GENOMIC DNA]</scope>
    <source>
        <strain evidence="5 6">WP4_2_2</strain>
    </source>
</reference>
<dbReference type="Gene3D" id="3.10.580.10">
    <property type="entry name" value="CBS-domain"/>
    <property type="match status" value="2"/>
</dbReference>
<keyword evidence="3" id="KW-1133">Transmembrane helix</keyword>
<feature type="transmembrane region" description="Helical" evidence="3">
    <location>
        <begin position="105"/>
        <end position="123"/>
    </location>
</feature>
<name>A0A7W9TVH0_9BURK</name>
<dbReference type="SUPFAM" id="SSF54631">
    <property type="entry name" value="CBS-domain pair"/>
    <property type="match status" value="1"/>
</dbReference>
<dbReference type="EMBL" id="JACHBW010000005">
    <property type="protein sequence ID" value="MBB6102182.1"/>
    <property type="molecule type" value="Genomic_DNA"/>
</dbReference>
<evidence type="ECO:0000313" key="5">
    <source>
        <dbReference type="EMBL" id="MBB6102182.1"/>
    </source>
</evidence>
<dbReference type="Pfam" id="PF04982">
    <property type="entry name" value="TM_HPP"/>
    <property type="match status" value="1"/>
</dbReference>
<evidence type="ECO:0000259" key="4">
    <source>
        <dbReference type="PROSITE" id="PS51371"/>
    </source>
</evidence>
<dbReference type="CDD" id="cd04600">
    <property type="entry name" value="CBS_pair_HPP_assoc"/>
    <property type="match status" value="1"/>
</dbReference>
<evidence type="ECO:0000256" key="2">
    <source>
        <dbReference type="SAM" id="MobiDB-lite"/>
    </source>
</evidence>
<feature type="region of interest" description="Disordered" evidence="2">
    <location>
        <begin position="178"/>
        <end position="203"/>
    </location>
</feature>
<dbReference type="InterPro" id="IPR007065">
    <property type="entry name" value="HPP"/>
</dbReference>
<dbReference type="Proteomes" id="UP000571554">
    <property type="component" value="Unassembled WGS sequence"/>
</dbReference>
<protein>
    <submittedName>
        <fullName evidence="5">CBS domain-containing membrane protein</fullName>
    </submittedName>
</protein>
<comment type="caution">
    <text evidence="5">The sequence shown here is derived from an EMBL/GenBank/DDBJ whole genome shotgun (WGS) entry which is preliminary data.</text>
</comment>
<feature type="transmembrane region" description="Helical" evidence="3">
    <location>
        <begin position="79"/>
        <end position="99"/>
    </location>
</feature>
<dbReference type="InterPro" id="IPR046342">
    <property type="entry name" value="CBS_dom_sf"/>
</dbReference>
<proteinExistence type="predicted"/>
<dbReference type="PANTHER" id="PTHR33741">
    <property type="entry name" value="TRANSMEMBRANE PROTEIN DDB_G0269096-RELATED"/>
    <property type="match status" value="1"/>
</dbReference>
<feature type="transmembrane region" description="Helical" evidence="3">
    <location>
        <begin position="53"/>
        <end position="72"/>
    </location>
</feature>
<dbReference type="PANTHER" id="PTHR33741:SF5">
    <property type="entry name" value="TRANSMEMBRANE PROTEIN DDB_G0269096-RELATED"/>
    <property type="match status" value="1"/>
</dbReference>
<feature type="domain" description="CBS" evidence="4">
    <location>
        <begin position="254"/>
        <end position="312"/>
    </location>
</feature>
<dbReference type="PROSITE" id="PS51371">
    <property type="entry name" value="CBS"/>
    <property type="match status" value="2"/>
</dbReference>
<feature type="domain" description="CBS" evidence="4">
    <location>
        <begin position="313"/>
        <end position="370"/>
    </location>
</feature>
<dbReference type="SMART" id="SM00116">
    <property type="entry name" value="CBS"/>
    <property type="match status" value="2"/>
</dbReference>
<keyword evidence="3" id="KW-0812">Transmembrane</keyword>
<dbReference type="Pfam" id="PF00571">
    <property type="entry name" value="CBS"/>
    <property type="match status" value="2"/>
</dbReference>
<accession>A0A7W9TVH0</accession>
<keyword evidence="1" id="KW-0129">CBS domain</keyword>
<evidence type="ECO:0000256" key="3">
    <source>
        <dbReference type="SAM" id="Phobius"/>
    </source>
</evidence>
<keyword evidence="6" id="KW-1185">Reference proteome</keyword>
<gene>
    <name evidence="5" type="ORF">F4827_002031</name>
</gene>